<gene>
    <name evidence="2" type="ORF">V5799_014209</name>
</gene>
<sequence length="59" mass="6129">MTTFLATVRSVDGCPARADPDRLIGDVLSHRGPGRDLRTQVPGAEAASEGAPTPAAGWR</sequence>
<keyword evidence="3" id="KW-1185">Reference proteome</keyword>
<dbReference type="AlphaFoldDB" id="A0AAQ4E3P9"/>
<name>A0AAQ4E3P9_AMBAM</name>
<feature type="region of interest" description="Disordered" evidence="1">
    <location>
        <begin position="17"/>
        <end position="59"/>
    </location>
</feature>
<proteinExistence type="predicted"/>
<comment type="caution">
    <text evidence="2">The sequence shown here is derived from an EMBL/GenBank/DDBJ whole genome shotgun (WGS) entry which is preliminary data.</text>
</comment>
<evidence type="ECO:0000256" key="1">
    <source>
        <dbReference type="SAM" id="MobiDB-lite"/>
    </source>
</evidence>
<evidence type="ECO:0000313" key="2">
    <source>
        <dbReference type="EMBL" id="KAK8769326.1"/>
    </source>
</evidence>
<reference evidence="2 3" key="1">
    <citation type="journal article" date="2023" name="Arcadia Sci">
        <title>De novo assembly of a long-read Amblyomma americanum tick genome.</title>
        <authorList>
            <person name="Chou S."/>
            <person name="Poskanzer K.E."/>
            <person name="Rollins M."/>
            <person name="Thuy-Boun P.S."/>
        </authorList>
    </citation>
    <scope>NUCLEOTIDE SEQUENCE [LARGE SCALE GENOMIC DNA]</scope>
    <source>
        <strain evidence="2">F_SG_1</strain>
        <tissue evidence="2">Salivary glands</tissue>
    </source>
</reference>
<dbReference type="Proteomes" id="UP001321473">
    <property type="component" value="Unassembled WGS sequence"/>
</dbReference>
<feature type="non-terminal residue" evidence="2">
    <location>
        <position position="59"/>
    </location>
</feature>
<evidence type="ECO:0000313" key="3">
    <source>
        <dbReference type="Proteomes" id="UP001321473"/>
    </source>
</evidence>
<accession>A0AAQ4E3P9</accession>
<protein>
    <submittedName>
        <fullName evidence="2">Uncharacterized protein</fullName>
    </submittedName>
</protein>
<dbReference type="EMBL" id="JARKHS020022750">
    <property type="protein sequence ID" value="KAK8769326.1"/>
    <property type="molecule type" value="Genomic_DNA"/>
</dbReference>
<organism evidence="2 3">
    <name type="scientific">Amblyomma americanum</name>
    <name type="common">Lone star tick</name>
    <dbReference type="NCBI Taxonomy" id="6943"/>
    <lineage>
        <taxon>Eukaryota</taxon>
        <taxon>Metazoa</taxon>
        <taxon>Ecdysozoa</taxon>
        <taxon>Arthropoda</taxon>
        <taxon>Chelicerata</taxon>
        <taxon>Arachnida</taxon>
        <taxon>Acari</taxon>
        <taxon>Parasitiformes</taxon>
        <taxon>Ixodida</taxon>
        <taxon>Ixodoidea</taxon>
        <taxon>Ixodidae</taxon>
        <taxon>Amblyomminae</taxon>
        <taxon>Amblyomma</taxon>
    </lineage>
</organism>